<dbReference type="Gene3D" id="3.90.870.10">
    <property type="entry name" value="DHBP synthase"/>
    <property type="match status" value="1"/>
</dbReference>
<dbReference type="SUPFAM" id="SSF55821">
    <property type="entry name" value="YrdC/RibB"/>
    <property type="match status" value="1"/>
</dbReference>
<protein>
    <recommendedName>
        <fullName evidence="4">Threonylcarbamoyl-AMP synthase</fullName>
        <ecNumber evidence="3">2.7.7.87</ecNumber>
    </recommendedName>
    <alternativeName>
        <fullName evidence="11">L-threonylcarbamoyladenylate synthase</fullName>
    </alternativeName>
</protein>
<dbReference type="InterPro" id="IPR038385">
    <property type="entry name" value="Sua5/YwlC_C"/>
</dbReference>
<evidence type="ECO:0000313" key="15">
    <source>
        <dbReference type="EMBL" id="PWZ01639.1"/>
    </source>
</evidence>
<evidence type="ECO:0000256" key="12">
    <source>
        <dbReference type="ARBA" id="ARBA00048366"/>
    </source>
</evidence>
<dbReference type="Proteomes" id="UP000246740">
    <property type="component" value="Unassembled WGS sequence"/>
</dbReference>
<evidence type="ECO:0000256" key="13">
    <source>
        <dbReference type="SAM" id="MobiDB-lite"/>
    </source>
</evidence>
<dbReference type="InterPro" id="IPR017945">
    <property type="entry name" value="DHBP_synth_RibB-like_a/b_dom"/>
</dbReference>
<dbReference type="GO" id="GO:0003725">
    <property type="term" value="F:double-stranded RNA binding"/>
    <property type="evidence" value="ECO:0007669"/>
    <property type="project" value="InterPro"/>
</dbReference>
<dbReference type="EC" id="2.7.7.87" evidence="3"/>
<dbReference type="NCBIfam" id="TIGR00057">
    <property type="entry name" value="L-threonylcarbamoyladenylate synthase"/>
    <property type="match status" value="1"/>
</dbReference>
<reference evidence="15 16" key="1">
    <citation type="journal article" date="2018" name="Mol. Biol. Evol.">
        <title>Broad Genomic Sampling Reveals a Smut Pathogenic Ancestry of the Fungal Clade Ustilaginomycotina.</title>
        <authorList>
            <person name="Kijpornyongpan T."/>
            <person name="Mondo S.J."/>
            <person name="Barry K."/>
            <person name="Sandor L."/>
            <person name="Lee J."/>
            <person name="Lipzen A."/>
            <person name="Pangilinan J."/>
            <person name="LaButti K."/>
            <person name="Hainaut M."/>
            <person name="Henrissat B."/>
            <person name="Grigoriev I.V."/>
            <person name="Spatafora J.W."/>
            <person name="Aime M.C."/>
        </authorList>
    </citation>
    <scope>NUCLEOTIDE SEQUENCE [LARGE SCALE GENOMIC DNA]</scope>
    <source>
        <strain evidence="15 16">MCA 3645</strain>
    </source>
</reference>
<proteinExistence type="inferred from homology"/>
<feature type="region of interest" description="Disordered" evidence="13">
    <location>
        <begin position="363"/>
        <end position="385"/>
    </location>
</feature>
<gene>
    <name evidence="15" type="ORF">BCV70DRAFT_199075</name>
</gene>
<comment type="catalytic activity">
    <reaction evidence="12">
        <text>L-threonine + hydrogencarbonate + ATP = L-threonylcarbamoyladenylate + diphosphate + H2O</text>
        <dbReference type="Rhea" id="RHEA:36407"/>
        <dbReference type="ChEBI" id="CHEBI:15377"/>
        <dbReference type="ChEBI" id="CHEBI:17544"/>
        <dbReference type="ChEBI" id="CHEBI:30616"/>
        <dbReference type="ChEBI" id="CHEBI:33019"/>
        <dbReference type="ChEBI" id="CHEBI:57926"/>
        <dbReference type="ChEBI" id="CHEBI:73682"/>
        <dbReference type="EC" id="2.7.7.87"/>
    </reaction>
</comment>
<feature type="compositionally biased region" description="Polar residues" evidence="13">
    <location>
        <begin position="363"/>
        <end position="372"/>
    </location>
</feature>
<dbReference type="AlphaFoldDB" id="A0A317XWD5"/>
<dbReference type="STRING" id="1882483.A0A317XWD5"/>
<dbReference type="FunCoup" id="A0A317XWD5">
    <property type="interactions" value="190"/>
</dbReference>
<evidence type="ECO:0000259" key="14">
    <source>
        <dbReference type="PROSITE" id="PS51163"/>
    </source>
</evidence>
<evidence type="ECO:0000256" key="5">
    <source>
        <dbReference type="ARBA" id="ARBA00022490"/>
    </source>
</evidence>
<evidence type="ECO:0000313" key="16">
    <source>
        <dbReference type="Proteomes" id="UP000246740"/>
    </source>
</evidence>
<feature type="compositionally biased region" description="Basic and acidic residues" evidence="13">
    <location>
        <begin position="373"/>
        <end position="384"/>
    </location>
</feature>
<dbReference type="GO" id="GO:0006450">
    <property type="term" value="P:regulation of translational fidelity"/>
    <property type="evidence" value="ECO:0007669"/>
    <property type="project" value="TreeGrafter"/>
</dbReference>
<feature type="domain" description="YrdC-like" evidence="14">
    <location>
        <begin position="69"/>
        <end position="282"/>
    </location>
</feature>
<comment type="subcellular location">
    <subcellularLocation>
        <location evidence="1">Cytoplasm</location>
    </subcellularLocation>
</comment>
<name>A0A317XWD5_9BASI</name>
<evidence type="ECO:0000256" key="4">
    <source>
        <dbReference type="ARBA" id="ARBA00015492"/>
    </source>
</evidence>
<evidence type="ECO:0000256" key="10">
    <source>
        <dbReference type="ARBA" id="ARBA00022840"/>
    </source>
</evidence>
<sequence>MASVSGTGHGQSKQDIELLGYPDRTFYTEILPCDTSSPITFAEAGPSRHGEGREPFTRATPEIQSLLTRNSLDTAAEHLQKGQLVSFPSETVYGLGANALSQSASAKIYAAKKRPADNPLIVHVSDLEMLDTLLPSSYEMSEAYRLLVQRFWPGAMTLLFPVDRDSPKVPGVVTCGHPSVAIRMPSHPIARALIATSRLPMAGPSANASGRPSPTTAQHVMRDLGGHLDITESASAAATADGARGRLRYILDGGPCQVGLESTVIDGITAPNELRILRPGGVSPEQIAQALREEGLSDRIQLRVYGKDMERSNEQESNPTTPGMKYRHYSPTARVVMLLPSKLFAKALQTNGDSSAGKVVESLTRNTSASRTHFSEQHAPRDAQRSFASLVRGQLASQREKRPTATLRVGVMVSSDSELCSWIKSSSSAIAGSMSGPTPSAQADGGIHPLLTQPLWLDGLDNVEIHPFDLGPANRADLYAQRMFDGLRTLDEGPLRAAADRCDLIFVEALEDDGVGLAVMNRLKKASSETVVVDC</sequence>
<keyword evidence="16" id="KW-1185">Reference proteome</keyword>
<dbReference type="GO" id="GO:0061710">
    <property type="term" value="F:L-threonylcarbamoyladenylate synthase"/>
    <property type="evidence" value="ECO:0007669"/>
    <property type="project" value="UniProtKB-EC"/>
</dbReference>
<dbReference type="InterPro" id="IPR005145">
    <property type="entry name" value="Sua5_C"/>
</dbReference>
<dbReference type="GO" id="GO:0008033">
    <property type="term" value="P:tRNA processing"/>
    <property type="evidence" value="ECO:0007669"/>
    <property type="project" value="UniProtKB-KW"/>
</dbReference>
<dbReference type="InterPro" id="IPR050156">
    <property type="entry name" value="TC-AMP_synthase_SUA5"/>
</dbReference>
<organism evidence="15 16">
    <name type="scientific">Testicularia cyperi</name>
    <dbReference type="NCBI Taxonomy" id="1882483"/>
    <lineage>
        <taxon>Eukaryota</taxon>
        <taxon>Fungi</taxon>
        <taxon>Dikarya</taxon>
        <taxon>Basidiomycota</taxon>
        <taxon>Ustilaginomycotina</taxon>
        <taxon>Ustilaginomycetes</taxon>
        <taxon>Ustilaginales</taxon>
        <taxon>Anthracoideaceae</taxon>
        <taxon>Testicularia</taxon>
    </lineage>
</organism>
<evidence type="ECO:0000256" key="8">
    <source>
        <dbReference type="ARBA" id="ARBA00022695"/>
    </source>
</evidence>
<evidence type="ECO:0000256" key="3">
    <source>
        <dbReference type="ARBA" id="ARBA00012584"/>
    </source>
</evidence>
<dbReference type="PROSITE" id="PS51163">
    <property type="entry name" value="YRDC"/>
    <property type="match status" value="1"/>
</dbReference>
<dbReference type="Gene3D" id="3.40.50.11030">
    <property type="entry name" value="Threonylcarbamoyl-AMP synthase, C-terminal domain"/>
    <property type="match status" value="1"/>
</dbReference>
<evidence type="ECO:0000256" key="7">
    <source>
        <dbReference type="ARBA" id="ARBA00022694"/>
    </source>
</evidence>
<dbReference type="PANTHER" id="PTHR17490:SF16">
    <property type="entry name" value="THREONYLCARBAMOYL-AMP SYNTHASE"/>
    <property type="match status" value="1"/>
</dbReference>
<dbReference type="InParanoid" id="A0A317XWD5"/>
<keyword evidence="7" id="KW-0819">tRNA processing</keyword>
<evidence type="ECO:0000256" key="9">
    <source>
        <dbReference type="ARBA" id="ARBA00022741"/>
    </source>
</evidence>
<dbReference type="PANTHER" id="PTHR17490">
    <property type="entry name" value="SUA5"/>
    <property type="match status" value="1"/>
</dbReference>
<dbReference type="GO" id="GO:0005737">
    <property type="term" value="C:cytoplasm"/>
    <property type="evidence" value="ECO:0007669"/>
    <property type="project" value="UniProtKB-SubCell"/>
</dbReference>
<dbReference type="Pfam" id="PF03481">
    <property type="entry name" value="Sua5_C"/>
    <property type="match status" value="1"/>
</dbReference>
<keyword evidence="6" id="KW-0808">Transferase</keyword>
<evidence type="ECO:0000256" key="2">
    <source>
        <dbReference type="ARBA" id="ARBA00007663"/>
    </source>
</evidence>
<comment type="similarity">
    <text evidence="2">Belongs to the SUA5 family.</text>
</comment>
<dbReference type="GO" id="GO:0005524">
    <property type="term" value="F:ATP binding"/>
    <property type="evidence" value="ECO:0007669"/>
    <property type="project" value="UniProtKB-KW"/>
</dbReference>
<evidence type="ECO:0000256" key="1">
    <source>
        <dbReference type="ARBA" id="ARBA00004496"/>
    </source>
</evidence>
<dbReference type="EMBL" id="KZ819190">
    <property type="protein sequence ID" value="PWZ01639.1"/>
    <property type="molecule type" value="Genomic_DNA"/>
</dbReference>
<evidence type="ECO:0000256" key="11">
    <source>
        <dbReference type="ARBA" id="ARBA00029774"/>
    </source>
</evidence>
<dbReference type="OrthoDB" id="412787at2759"/>
<dbReference type="GO" id="GO:0000049">
    <property type="term" value="F:tRNA binding"/>
    <property type="evidence" value="ECO:0007669"/>
    <property type="project" value="TreeGrafter"/>
</dbReference>
<keyword evidence="5" id="KW-0963">Cytoplasm</keyword>
<dbReference type="Pfam" id="PF01300">
    <property type="entry name" value="Sua5_yciO_yrdC"/>
    <property type="match status" value="1"/>
</dbReference>
<keyword evidence="8" id="KW-0548">Nucleotidyltransferase</keyword>
<evidence type="ECO:0000256" key="6">
    <source>
        <dbReference type="ARBA" id="ARBA00022679"/>
    </source>
</evidence>
<dbReference type="InterPro" id="IPR006070">
    <property type="entry name" value="Sua5-like_dom"/>
</dbReference>
<keyword evidence="10" id="KW-0067">ATP-binding</keyword>
<accession>A0A317XWD5</accession>
<keyword evidence="9" id="KW-0547">Nucleotide-binding</keyword>